<comment type="catalytic activity">
    <reaction evidence="6 8">
        <text>(6S)-5,6,7,8-tetrahydrofolate + formate + ATP = (6R)-10-formyltetrahydrofolate + ADP + phosphate</text>
        <dbReference type="Rhea" id="RHEA:20221"/>
        <dbReference type="ChEBI" id="CHEBI:15740"/>
        <dbReference type="ChEBI" id="CHEBI:30616"/>
        <dbReference type="ChEBI" id="CHEBI:43474"/>
        <dbReference type="ChEBI" id="CHEBI:57453"/>
        <dbReference type="ChEBI" id="CHEBI:195366"/>
        <dbReference type="ChEBI" id="CHEBI:456216"/>
        <dbReference type="EC" id="6.3.4.3"/>
    </reaction>
</comment>
<dbReference type="FunFam" id="3.10.410.10:FF:000001">
    <property type="entry name" value="Putative formate--tetrahydrofolate ligase"/>
    <property type="match status" value="1"/>
</dbReference>
<evidence type="ECO:0000256" key="7">
    <source>
        <dbReference type="ARBA" id="ARBA00061363"/>
    </source>
</evidence>
<dbReference type="HAMAP" id="MF_01543">
    <property type="entry name" value="FTHFS"/>
    <property type="match status" value="1"/>
</dbReference>
<evidence type="ECO:0000256" key="1">
    <source>
        <dbReference type="ARBA" id="ARBA00004777"/>
    </source>
</evidence>
<gene>
    <name evidence="8" type="primary">fhs</name>
    <name evidence="9" type="ORF">ENT96_01460</name>
</gene>
<evidence type="ECO:0000313" key="9">
    <source>
        <dbReference type="EMBL" id="HGM97701.1"/>
    </source>
</evidence>
<dbReference type="EC" id="6.3.4.3" evidence="8"/>
<dbReference type="SUPFAM" id="SSF52540">
    <property type="entry name" value="P-loop containing nucleoside triphosphate hydrolases"/>
    <property type="match status" value="1"/>
</dbReference>
<evidence type="ECO:0000256" key="8">
    <source>
        <dbReference type="HAMAP-Rule" id="MF_01543"/>
    </source>
</evidence>
<keyword evidence="3 8" id="KW-0436">Ligase</keyword>
<dbReference type="PROSITE" id="PS00721">
    <property type="entry name" value="FTHFS_1"/>
    <property type="match status" value="1"/>
</dbReference>
<feature type="binding site" evidence="8">
    <location>
        <begin position="65"/>
        <end position="72"/>
    </location>
    <ligand>
        <name>ATP</name>
        <dbReference type="ChEBI" id="CHEBI:30616"/>
    </ligand>
</feature>
<sequence>MLTDIEIAQRAKLLPIREIGEKIGIKEEELIFYGKYKAKISLSVLDRLKDKPNAKMVLVTAMTPTPYGEGKTTISIGLTQAFWKLNKKSIVALREPSLGPVFGIKGGATGGGYSQVVPMEDINLHFTGDFHAVNSAHNLLSAMIDAHVHHGNSLNIDTREILWPRAIDMNDRSLRKIIVGLGGKTNGPTREDGFVITPASEVMAILGLSKDYKDLKERLGNILIGFKRTGEPVFARDLKAEGAMAAILRDALLPNLVQTLENTPAIIHTGPFGNIAHGTCSLLSILLSLKLSEIAVVEAGFGSDLGAEKFLNIVCQLGNFSPDAVVIVASMRGMKHHGGVGKKDLTNENIEAVIKGFENVKAHIENIRDNFGIPPIVAVNVFPYDTENEKKKLKELLENENVRYAFCEAWAKGGEGTIELAEKVISAFNEPKNYKPLYKIDMPLKEKIEIIAKKVYGADGVDYSADANKMLKKIEEIGLKNSFICMAKTQASISDNPKLLGRPKGFKIKIDEVRIKSGANFVVPLCGEIMEMPGLPKEPAALRVDLTDDGIIKGLF</sequence>
<dbReference type="GO" id="GO:0004329">
    <property type="term" value="F:formate-tetrahydrofolate ligase activity"/>
    <property type="evidence" value="ECO:0007669"/>
    <property type="project" value="UniProtKB-UniRule"/>
</dbReference>
<dbReference type="Gene3D" id="3.40.50.300">
    <property type="entry name" value="P-loop containing nucleotide triphosphate hydrolases"/>
    <property type="match status" value="1"/>
</dbReference>
<dbReference type="GO" id="GO:0035999">
    <property type="term" value="P:tetrahydrofolate interconversion"/>
    <property type="evidence" value="ECO:0007669"/>
    <property type="project" value="UniProtKB-UniRule"/>
</dbReference>
<dbReference type="InterPro" id="IPR000559">
    <property type="entry name" value="Formate_THF_ligase"/>
</dbReference>
<dbReference type="Gene3D" id="3.10.410.10">
    <property type="entry name" value="Formyltetrahydrofolate synthetase, domain 3"/>
    <property type="match status" value="1"/>
</dbReference>
<comment type="pathway">
    <text evidence="1 8">One-carbon metabolism; tetrahydrofolate interconversion.</text>
</comment>
<dbReference type="CDD" id="cd00477">
    <property type="entry name" value="FTHFS"/>
    <property type="match status" value="1"/>
</dbReference>
<organism evidence="9">
    <name type="scientific">candidate division WOR-3 bacterium</name>
    <dbReference type="NCBI Taxonomy" id="2052148"/>
    <lineage>
        <taxon>Bacteria</taxon>
        <taxon>Bacteria division WOR-3</taxon>
    </lineage>
</organism>
<dbReference type="EMBL" id="DTAR01000122">
    <property type="protein sequence ID" value="HGM97701.1"/>
    <property type="molecule type" value="Genomic_DNA"/>
</dbReference>
<dbReference type="GO" id="GO:0005524">
    <property type="term" value="F:ATP binding"/>
    <property type="evidence" value="ECO:0007669"/>
    <property type="project" value="UniProtKB-UniRule"/>
</dbReference>
<dbReference type="FunFam" id="3.30.1510.10:FF:000001">
    <property type="entry name" value="Formate--tetrahydrofolate ligase"/>
    <property type="match status" value="1"/>
</dbReference>
<evidence type="ECO:0000256" key="5">
    <source>
        <dbReference type="ARBA" id="ARBA00022840"/>
    </source>
</evidence>
<evidence type="ECO:0000256" key="6">
    <source>
        <dbReference type="ARBA" id="ARBA00049033"/>
    </source>
</evidence>
<dbReference type="UniPathway" id="UPA00193"/>
<dbReference type="NCBIfam" id="NF010030">
    <property type="entry name" value="PRK13505.1"/>
    <property type="match status" value="1"/>
</dbReference>
<protein>
    <recommendedName>
        <fullName evidence="8">Formate--tetrahydrofolate ligase</fullName>
        <ecNumber evidence="8">6.3.4.3</ecNumber>
    </recommendedName>
    <alternativeName>
        <fullName evidence="8">Formyltetrahydrofolate synthetase</fullName>
        <shortName evidence="8">FHS</shortName>
        <shortName evidence="8">FTHFS</shortName>
    </alternativeName>
</protein>
<reference evidence="9" key="1">
    <citation type="journal article" date="2020" name="mSystems">
        <title>Genome- and Community-Level Interaction Insights into Carbon Utilization and Element Cycling Functions of Hydrothermarchaeota in Hydrothermal Sediment.</title>
        <authorList>
            <person name="Zhou Z."/>
            <person name="Liu Y."/>
            <person name="Xu W."/>
            <person name="Pan J."/>
            <person name="Luo Z.H."/>
            <person name="Li M."/>
        </authorList>
    </citation>
    <scope>NUCLEOTIDE SEQUENCE [LARGE SCALE GENOMIC DNA]</scope>
    <source>
        <strain evidence="9">SpSt-626</strain>
    </source>
</reference>
<dbReference type="Pfam" id="PF01268">
    <property type="entry name" value="FTHFS"/>
    <property type="match status" value="1"/>
</dbReference>
<evidence type="ECO:0000256" key="3">
    <source>
        <dbReference type="ARBA" id="ARBA00022598"/>
    </source>
</evidence>
<keyword evidence="5 8" id="KW-0067">ATP-binding</keyword>
<dbReference type="AlphaFoldDB" id="A0A7V4ABQ2"/>
<dbReference type="InterPro" id="IPR027417">
    <property type="entry name" value="P-loop_NTPase"/>
</dbReference>
<evidence type="ECO:0000256" key="4">
    <source>
        <dbReference type="ARBA" id="ARBA00022741"/>
    </source>
</evidence>
<comment type="caution">
    <text evidence="9">The sequence shown here is derived from an EMBL/GenBank/DDBJ whole genome shotgun (WGS) entry which is preliminary data.</text>
</comment>
<proteinExistence type="inferred from homology"/>
<evidence type="ECO:0000256" key="2">
    <source>
        <dbReference type="ARBA" id="ARBA00022563"/>
    </source>
</evidence>
<dbReference type="Gene3D" id="3.30.1510.10">
    <property type="entry name" value="Domain 2, N(10)-formyltetrahydrofolate synthetase"/>
    <property type="match status" value="1"/>
</dbReference>
<comment type="similarity">
    <text evidence="7 8">Belongs to the formate--tetrahydrofolate ligase family.</text>
</comment>
<keyword evidence="2 8" id="KW-0554">One-carbon metabolism</keyword>
<accession>A0A7V4ABQ2</accession>
<keyword evidence="4 8" id="KW-0547">Nucleotide-binding</keyword>
<dbReference type="InterPro" id="IPR020628">
    <property type="entry name" value="Formate_THF_ligase_CS"/>
</dbReference>
<name>A0A7V4ABQ2_UNCW3</name>